<dbReference type="Gene3D" id="3.40.50.1010">
    <property type="entry name" value="5'-nuclease"/>
    <property type="match status" value="1"/>
</dbReference>
<dbReference type="GO" id="GO:0016075">
    <property type="term" value="P:rRNA catabolic process"/>
    <property type="evidence" value="ECO:0007669"/>
    <property type="project" value="TreeGrafter"/>
</dbReference>
<keyword evidence="3" id="KW-1185">Reference proteome</keyword>
<feature type="domain" description="PIN" evidence="1">
    <location>
        <begin position="10"/>
        <end position="136"/>
    </location>
</feature>
<dbReference type="SUPFAM" id="SSF88723">
    <property type="entry name" value="PIN domain-like"/>
    <property type="match status" value="1"/>
</dbReference>
<dbReference type="PANTHER" id="PTHR42188:SF1">
    <property type="entry name" value="23S RRNA-SPECIFIC ENDONUCLEASE VAPC20"/>
    <property type="match status" value="1"/>
</dbReference>
<dbReference type="STRING" id="643648.Slip_0013"/>
<dbReference type="RefSeq" id="WP_013174225.1">
    <property type="nucleotide sequence ID" value="NC_014220.1"/>
</dbReference>
<dbReference type="InterPro" id="IPR029060">
    <property type="entry name" value="PIN-like_dom_sf"/>
</dbReference>
<dbReference type="Proteomes" id="UP000000378">
    <property type="component" value="Chromosome"/>
</dbReference>
<proteinExistence type="predicted"/>
<accession>D7CIF6</accession>
<dbReference type="InterPro" id="IPR002716">
    <property type="entry name" value="PIN_dom"/>
</dbReference>
<reference evidence="3" key="1">
    <citation type="journal article" date="2010" name="Stand. Genomic Sci.">
        <title>Complete genome sequence of Syntrophothermus lipocalidus type strain (TGB-C1T).</title>
        <authorList>
            <consortium name="US DOE Joint Genome Institute (JGI-PGF)"/>
            <person name="Djao O."/>
            <person name="Zhang X."/>
            <person name="Lucas S."/>
            <person name="Lapidus A."/>
            <person name="Glavina Del Rio T."/>
            <person name="Nolan M."/>
            <person name="Tice H."/>
            <person name="Cheng J."/>
            <person name="Han C."/>
            <person name="Tapia R."/>
            <person name="Goodwin L."/>
            <person name="Pitluck S."/>
            <person name="Liolios K."/>
            <person name="Ivanova N."/>
            <person name="Mavromatis K."/>
            <person name="Mikhailova N."/>
            <person name="Ovchinnikova G."/>
            <person name="Pati A."/>
            <person name="Brambilla E."/>
            <person name="Chen A."/>
            <person name="Palaniappan K."/>
            <person name="Land M."/>
            <person name="Hauser L."/>
            <person name="Chang Y."/>
            <person name="Jeffries C."/>
            <person name="Rohde M."/>
            <person name="Sikorski J."/>
            <person name="Spring S."/>
            <person name="Goker M."/>
            <person name="Detter J."/>
            <person name="Woyke T."/>
            <person name="Bristow J."/>
            <person name="Eisen J."/>
            <person name="Markowitz V."/>
            <person name="Hugenholtz P."/>
            <person name="Kyrpides N."/>
            <person name="Klenk H."/>
        </authorList>
    </citation>
    <scope>NUCLEOTIDE SEQUENCE [LARGE SCALE GENOMIC DNA]</scope>
    <source>
        <strain evidence="3">DSM 12680 / TGB-C1</strain>
    </source>
</reference>
<reference evidence="2 3" key="2">
    <citation type="journal article" date="2010" name="Stand. Genomic Sci.">
        <title>Complete genome sequence of Syntrophothermus lipocalidus type strain (TGB-C1).</title>
        <authorList>
            <person name="Djao O.D."/>
            <person name="Zhang X."/>
            <person name="Lucas S."/>
            <person name="Lapidus A."/>
            <person name="Del Rio T.G."/>
            <person name="Nolan M."/>
            <person name="Tice H."/>
            <person name="Cheng J.F."/>
            <person name="Han C."/>
            <person name="Tapia R."/>
            <person name="Goodwin L."/>
            <person name="Pitluck S."/>
            <person name="Liolios K."/>
            <person name="Ivanova N."/>
            <person name="Mavromatis K."/>
            <person name="Mikhailova N."/>
            <person name="Ovchinnikova G."/>
            <person name="Pati A."/>
            <person name="Brambilla E."/>
            <person name="Chen A."/>
            <person name="Palaniappan K."/>
            <person name="Land M."/>
            <person name="Hauser L."/>
            <person name="Chang Y.J."/>
            <person name="Jeffries C.D."/>
            <person name="Rohde M."/>
            <person name="Sikorski J."/>
            <person name="Spring S."/>
            <person name="Goker M."/>
            <person name="Detter J.C."/>
            <person name="Woyke T."/>
            <person name="Bristow J."/>
            <person name="Eisen J.A."/>
            <person name="Markowitz V."/>
            <person name="Hugenholtz P."/>
            <person name="Kyrpides N.C."/>
            <person name="Klenk H.P."/>
        </authorList>
    </citation>
    <scope>NUCLEOTIDE SEQUENCE [LARGE SCALE GENOMIC DNA]</scope>
    <source>
        <strain evidence="3">DSM 12680 / TGB-C1</strain>
    </source>
</reference>
<dbReference type="AlphaFoldDB" id="D7CIF6"/>
<evidence type="ECO:0000313" key="2">
    <source>
        <dbReference type="EMBL" id="ADI00821.1"/>
    </source>
</evidence>
<dbReference type="OrthoDB" id="1725972at2"/>
<dbReference type="GO" id="GO:0004521">
    <property type="term" value="F:RNA endonuclease activity"/>
    <property type="evidence" value="ECO:0007669"/>
    <property type="project" value="InterPro"/>
</dbReference>
<dbReference type="InterPro" id="IPR039018">
    <property type="entry name" value="VapC20-like"/>
</dbReference>
<dbReference type="KEGG" id="slp:Slip_0013"/>
<dbReference type="eggNOG" id="COG2402">
    <property type="taxonomic scope" value="Bacteria"/>
</dbReference>
<dbReference type="PANTHER" id="PTHR42188">
    <property type="entry name" value="23S RRNA-SPECIFIC ENDONUCLEASE VAPC20"/>
    <property type="match status" value="1"/>
</dbReference>
<name>D7CIF6_SYNLT</name>
<protein>
    <submittedName>
        <fullName evidence="2">Nucleic acid-binding protein</fullName>
    </submittedName>
</protein>
<organism evidence="2 3">
    <name type="scientific">Syntrophothermus lipocalidus (strain DSM 12680 / TGB-C1)</name>
    <dbReference type="NCBI Taxonomy" id="643648"/>
    <lineage>
        <taxon>Bacteria</taxon>
        <taxon>Bacillati</taxon>
        <taxon>Bacillota</taxon>
        <taxon>Clostridia</taxon>
        <taxon>Eubacteriales</taxon>
        <taxon>Syntrophomonadaceae</taxon>
        <taxon>Syntrophothermus</taxon>
    </lineage>
</organism>
<dbReference type="HOGENOM" id="CLU_136715_2_0_9"/>
<dbReference type="EMBL" id="CP002048">
    <property type="protein sequence ID" value="ADI00821.1"/>
    <property type="molecule type" value="Genomic_DNA"/>
</dbReference>
<evidence type="ECO:0000259" key="1">
    <source>
        <dbReference type="Pfam" id="PF01850"/>
    </source>
</evidence>
<gene>
    <name evidence="2" type="ordered locus">Slip_0013</name>
</gene>
<dbReference type="Pfam" id="PF01850">
    <property type="entry name" value="PIN"/>
    <property type="match status" value="1"/>
</dbReference>
<sequence length="149" mass="17122">MGAQDLYRLFIDTGAFIALIDERDAFHYASKCFYASLSKRTNLITSIMVVAETYTWLRYHARCDLAIRFLDIINQSEKAGVLEVIHLGREITDNVPAVLKKYRDQNLSYTDAVSFVILETMNIDDVFGFDSHFYVLKRNLWPSVKSAVP</sequence>
<evidence type="ECO:0000313" key="3">
    <source>
        <dbReference type="Proteomes" id="UP000000378"/>
    </source>
</evidence>